<name>A0A853BG01_9PSEU</name>
<evidence type="ECO:0000313" key="2">
    <source>
        <dbReference type="EMBL" id="NYI93675.1"/>
    </source>
</evidence>
<comment type="caution">
    <text evidence="2">The sequence shown here is derived from an EMBL/GenBank/DDBJ whole genome shotgun (WGS) entry which is preliminary data.</text>
</comment>
<dbReference type="EMBL" id="JACCFK010000002">
    <property type="protein sequence ID" value="NYI93675.1"/>
    <property type="molecule type" value="Genomic_DNA"/>
</dbReference>
<dbReference type="AlphaFoldDB" id="A0A853BG01"/>
<sequence>MARSFLEAAVIVLAVFVLAAIFIWAVANL</sequence>
<proteinExistence type="predicted"/>
<evidence type="ECO:0000256" key="1">
    <source>
        <dbReference type="SAM" id="Phobius"/>
    </source>
</evidence>
<gene>
    <name evidence="2" type="ORF">HNR02_007050</name>
</gene>
<accession>A0A853BG01</accession>
<dbReference type="Proteomes" id="UP000549616">
    <property type="component" value="Unassembled WGS sequence"/>
</dbReference>
<keyword evidence="3" id="KW-1185">Reference proteome</keyword>
<organism evidence="2 3">
    <name type="scientific">Amycolatopsis endophytica</name>
    <dbReference type="NCBI Taxonomy" id="860233"/>
    <lineage>
        <taxon>Bacteria</taxon>
        <taxon>Bacillati</taxon>
        <taxon>Actinomycetota</taxon>
        <taxon>Actinomycetes</taxon>
        <taxon>Pseudonocardiales</taxon>
        <taxon>Pseudonocardiaceae</taxon>
        <taxon>Amycolatopsis</taxon>
    </lineage>
</organism>
<protein>
    <submittedName>
        <fullName evidence="2">Nitrogen fixation-related uncharacterized protein</fullName>
    </submittedName>
</protein>
<evidence type="ECO:0000313" key="3">
    <source>
        <dbReference type="Proteomes" id="UP000549616"/>
    </source>
</evidence>
<feature type="transmembrane region" description="Helical" evidence="1">
    <location>
        <begin position="5"/>
        <end position="27"/>
    </location>
</feature>
<reference evidence="2 3" key="1">
    <citation type="submission" date="2020-07" db="EMBL/GenBank/DDBJ databases">
        <title>Sequencing the genomes of 1000 actinobacteria strains.</title>
        <authorList>
            <person name="Klenk H.-P."/>
        </authorList>
    </citation>
    <scope>NUCLEOTIDE SEQUENCE [LARGE SCALE GENOMIC DNA]</scope>
    <source>
        <strain evidence="2 3">DSM 104006</strain>
    </source>
</reference>
<keyword evidence="1" id="KW-0812">Transmembrane</keyword>
<keyword evidence="1" id="KW-1133">Transmembrane helix</keyword>
<keyword evidence="1" id="KW-0472">Membrane</keyword>